<evidence type="ECO:0000313" key="3">
    <source>
        <dbReference type="Proteomes" id="UP001604335"/>
    </source>
</evidence>
<dbReference type="EMBL" id="JAZAQF010000046">
    <property type="protein sequence ID" value="MFG3817554.1"/>
    <property type="molecule type" value="Genomic_DNA"/>
</dbReference>
<dbReference type="NCBIfam" id="NF033545">
    <property type="entry name" value="transpos_IS630"/>
    <property type="match status" value="1"/>
</dbReference>
<dbReference type="InterPro" id="IPR036397">
    <property type="entry name" value="RNaseH_sf"/>
</dbReference>
<accession>A0ABW7CBM8</accession>
<dbReference type="InterPro" id="IPR047655">
    <property type="entry name" value="Transpos_IS630-like"/>
</dbReference>
<evidence type="ECO:0000259" key="1">
    <source>
        <dbReference type="Pfam" id="PF13358"/>
    </source>
</evidence>
<protein>
    <submittedName>
        <fullName evidence="2">IS630 family transposase</fullName>
    </submittedName>
</protein>
<dbReference type="Pfam" id="PF13358">
    <property type="entry name" value="DDE_3"/>
    <property type="match status" value="1"/>
</dbReference>
<reference evidence="3" key="1">
    <citation type="journal article" date="2024" name="Algal Res.">
        <title>Biochemical, toxicological and genomic investigation of a high-biomass producing Limnothrix strain isolated from Italian shallow drinking water reservoir.</title>
        <authorList>
            <person name="Simonazzi M."/>
            <person name="Shishido T.K."/>
            <person name="Delbaje E."/>
            <person name="Wahlsten M."/>
            <person name="Fewer D.P."/>
            <person name="Sivonen K."/>
            <person name="Pezzolesi L."/>
            <person name="Pistocchi R."/>
        </authorList>
    </citation>
    <scope>NUCLEOTIDE SEQUENCE [LARGE SCALE GENOMIC DNA]</scope>
    <source>
        <strain evidence="3">LRLZ20PSL1</strain>
    </source>
</reference>
<proteinExistence type="predicted"/>
<keyword evidence="3" id="KW-1185">Reference proteome</keyword>
<dbReference type="Gene3D" id="3.30.420.10">
    <property type="entry name" value="Ribonuclease H-like superfamily/Ribonuclease H"/>
    <property type="match status" value="1"/>
</dbReference>
<dbReference type="PANTHER" id="PTHR46564:SF1">
    <property type="entry name" value="TRANSPOSASE"/>
    <property type="match status" value="1"/>
</dbReference>
<sequence length="188" mass="20901">MQGLRVDYWQEIEGIDLANLVFLDESGFLLGSNRPYGRSPKGTRLREAQAFYRGKKVTTVGAITVHRVLALMTLDGSLDGAAFNVFIDHFLIPQLWAGAVVVMDNLSVHKLASIVPKIEAVGARVIDLSPYSPDFNPIELLWSQLKSFVLGFAPTTTAMLDQLLAVALRLIDPQYLRNWFAHCCYCTS</sequence>
<dbReference type="InterPro" id="IPR038717">
    <property type="entry name" value="Tc1-like_DDE_dom"/>
</dbReference>
<comment type="caution">
    <text evidence="2">The sequence shown here is derived from an EMBL/GenBank/DDBJ whole genome shotgun (WGS) entry which is preliminary data.</text>
</comment>
<dbReference type="Proteomes" id="UP001604335">
    <property type="component" value="Unassembled WGS sequence"/>
</dbReference>
<dbReference type="PANTHER" id="PTHR46564">
    <property type="entry name" value="TRANSPOSASE"/>
    <property type="match status" value="1"/>
</dbReference>
<organism evidence="2 3">
    <name type="scientific">Limnothrix redekei LRLZ20PSL1</name>
    <dbReference type="NCBI Taxonomy" id="3112953"/>
    <lineage>
        <taxon>Bacteria</taxon>
        <taxon>Bacillati</taxon>
        <taxon>Cyanobacteriota</taxon>
        <taxon>Cyanophyceae</taxon>
        <taxon>Pseudanabaenales</taxon>
        <taxon>Pseudanabaenaceae</taxon>
        <taxon>Limnothrix</taxon>
    </lineage>
</organism>
<dbReference type="RefSeq" id="WP_393011966.1">
    <property type="nucleotide sequence ID" value="NZ_JAZAQF010000046.1"/>
</dbReference>
<name>A0ABW7CBM8_9CYAN</name>
<feature type="domain" description="Tc1-like transposase DDE" evidence="1">
    <location>
        <begin position="20"/>
        <end position="150"/>
    </location>
</feature>
<evidence type="ECO:0000313" key="2">
    <source>
        <dbReference type="EMBL" id="MFG3817554.1"/>
    </source>
</evidence>
<gene>
    <name evidence="2" type="ORF">VPK24_07885</name>
</gene>